<organism evidence="9 10">
    <name type="scientific">Beauveria bassiana</name>
    <name type="common">White muscardine disease fungus</name>
    <name type="synonym">Tritirachium shiotae</name>
    <dbReference type="NCBI Taxonomy" id="176275"/>
    <lineage>
        <taxon>Eukaryota</taxon>
        <taxon>Fungi</taxon>
        <taxon>Dikarya</taxon>
        <taxon>Ascomycota</taxon>
        <taxon>Pezizomycotina</taxon>
        <taxon>Sordariomycetes</taxon>
        <taxon>Hypocreomycetidae</taxon>
        <taxon>Hypocreales</taxon>
        <taxon>Cordycipitaceae</taxon>
        <taxon>Beauveria</taxon>
    </lineage>
</organism>
<dbReference type="EMBL" id="JRHA01000006">
    <property type="protein sequence ID" value="PQK16680.1"/>
    <property type="molecule type" value="Genomic_DNA"/>
</dbReference>
<dbReference type="SUPFAM" id="SSF57701">
    <property type="entry name" value="Zn2/Cys6 DNA-binding domain"/>
    <property type="match status" value="1"/>
</dbReference>
<evidence type="ECO:0000259" key="8">
    <source>
        <dbReference type="SMART" id="SM00906"/>
    </source>
</evidence>
<feature type="compositionally biased region" description="Polar residues" evidence="5">
    <location>
        <begin position="506"/>
        <end position="528"/>
    </location>
</feature>
<keyword evidence="2" id="KW-0479">Metal-binding</keyword>
<reference evidence="9 10" key="1">
    <citation type="submission" date="2016-07" db="EMBL/GenBank/DDBJ databases">
        <title>Comparative genomics of the entomopathogenic fungus Beauveria bassiana.</title>
        <authorList>
            <person name="Valero Jimenez C.A."/>
            <person name="Zwaan B.J."/>
            <person name="Van Kan J.A."/>
            <person name="Takken W."/>
            <person name="Debets A.J."/>
            <person name="Schoustra S.E."/>
            <person name="Koenraadt C.J."/>
        </authorList>
    </citation>
    <scope>NUCLEOTIDE SEQUENCE [LARGE SCALE GENOMIC DNA]</scope>
    <source>
        <strain evidence="9 10">ARSEF 8028</strain>
    </source>
</reference>
<dbReference type="SMART" id="SM00066">
    <property type="entry name" value="GAL4"/>
    <property type="match status" value="1"/>
</dbReference>
<comment type="caution">
    <text evidence="9">The sequence shown here is derived from an EMBL/GenBank/DDBJ whole genome shotgun (WGS) entry which is preliminary data.</text>
</comment>
<evidence type="ECO:0000256" key="5">
    <source>
        <dbReference type="SAM" id="MobiDB-lite"/>
    </source>
</evidence>
<dbReference type="Gene3D" id="4.10.240.10">
    <property type="entry name" value="Zn(2)-C6 fungal-type DNA-binding domain"/>
    <property type="match status" value="1"/>
</dbReference>
<dbReference type="InterPro" id="IPR036864">
    <property type="entry name" value="Zn2-C6_fun-type_DNA-bd_sf"/>
</dbReference>
<dbReference type="OrthoDB" id="2283488at2759"/>
<evidence type="ECO:0000259" key="7">
    <source>
        <dbReference type="SMART" id="SM00066"/>
    </source>
</evidence>
<feature type="transmembrane region" description="Helical" evidence="6">
    <location>
        <begin position="614"/>
        <end position="634"/>
    </location>
</feature>
<dbReference type="Pfam" id="PF00172">
    <property type="entry name" value="Zn_clus"/>
    <property type="match status" value="1"/>
</dbReference>
<evidence type="ECO:0000256" key="6">
    <source>
        <dbReference type="SAM" id="Phobius"/>
    </source>
</evidence>
<evidence type="ECO:0000256" key="1">
    <source>
        <dbReference type="ARBA" id="ARBA00004123"/>
    </source>
</evidence>
<feature type="domain" description="Zn(2)-C6 fungal-type" evidence="7">
    <location>
        <begin position="38"/>
        <end position="80"/>
    </location>
</feature>
<dbReference type="GO" id="GO:0005634">
    <property type="term" value="C:nucleus"/>
    <property type="evidence" value="ECO:0007669"/>
    <property type="project" value="UniProtKB-SubCell"/>
</dbReference>
<dbReference type="GO" id="GO:0008270">
    <property type="term" value="F:zinc ion binding"/>
    <property type="evidence" value="ECO:0007669"/>
    <property type="project" value="InterPro"/>
</dbReference>
<feature type="compositionally biased region" description="Low complexity" evidence="5">
    <location>
        <begin position="22"/>
        <end position="40"/>
    </location>
</feature>
<sequence>MFYTFNAVMTDVVSAGRPARGQSTTTRSRNTQQSAQSSQNFRACRRCRQHRIKCSKKPCEPCRANNSKCVWTEEKPTAAVLTPISPANLAANRPMMAPAAGSTITKPVASHYASPTYTDGEDGGGEPWPLQHPCACAQHPNTPNSCPSQSGDIRQQQFPCSQHASPASNASKTFHQFLEGLGMAVTAEEGDLHQFPPLPSAEEGKTSTAAAGLLPSPPTASETLNWDGQLYFVRLFWMSLAPLFPIMPESEFEALYAADGPYLLGQRTIEGALINGMTALGIQCAEATGSGARILSCSPTAASRSSIEYFRRCRDVLRDQDTSTTTCVHTIRCYILLTLYHLQANQLEKAYYLAGLGVRRAHMGRFHLTPAAHSSARVADDRIRVWWLLSWLDVYCSLQLGRPAAVQRSSNPCPPPSSPPMRFTPMHADVVSRKEASLDNYRFVLSKLTMIVVEALDDVPVFQSLEEMHGSSTAGQSMARLSETIRQLETALDELPEQLLTRHGSHTPTNNGQTHRSRPTCSTMPHTNRQVTSSASSAALTVGLPDWLQRQRLILELHYLDACLVLQRPFVLWKQICSSDASITKHAESAFSRACSVLSMLHSIYSRSDILDRLTMVLPFIWNAIITIAAYVFVGPADDDKKTQLLKAMNNALAILEPLARINPDSLKVYQISQALAAELREASGGTDVVAMPPPPAATSTSTTFTDDLFKSTFTGSLDLDEFLNDEVTMTDSFSDLYSF</sequence>
<evidence type="ECO:0000256" key="2">
    <source>
        <dbReference type="ARBA" id="ARBA00022723"/>
    </source>
</evidence>
<keyword evidence="6" id="KW-0472">Membrane</keyword>
<feature type="region of interest" description="Disordered" evidence="5">
    <location>
        <begin position="502"/>
        <end position="528"/>
    </location>
</feature>
<dbReference type="Proteomes" id="UP000237441">
    <property type="component" value="Unassembled WGS sequence"/>
</dbReference>
<keyword evidence="6" id="KW-1133">Transmembrane helix</keyword>
<evidence type="ECO:0008006" key="11">
    <source>
        <dbReference type="Google" id="ProtNLM"/>
    </source>
</evidence>
<dbReference type="InterPro" id="IPR001138">
    <property type="entry name" value="Zn2Cys6_DnaBD"/>
</dbReference>
<evidence type="ECO:0000256" key="3">
    <source>
        <dbReference type="ARBA" id="ARBA00023125"/>
    </source>
</evidence>
<dbReference type="CDD" id="cd12148">
    <property type="entry name" value="fungal_TF_MHR"/>
    <property type="match status" value="1"/>
</dbReference>
<feature type="region of interest" description="Disordered" evidence="5">
    <location>
        <begin position="16"/>
        <end position="40"/>
    </location>
</feature>
<dbReference type="PANTHER" id="PTHR46910:SF3">
    <property type="entry name" value="HALOTOLERANCE PROTEIN 9-RELATED"/>
    <property type="match status" value="1"/>
</dbReference>
<dbReference type="GO" id="GO:0006351">
    <property type="term" value="P:DNA-templated transcription"/>
    <property type="evidence" value="ECO:0007669"/>
    <property type="project" value="InterPro"/>
</dbReference>
<feature type="domain" description="Xylanolytic transcriptional activator regulatory" evidence="8">
    <location>
        <begin position="350"/>
        <end position="422"/>
    </location>
</feature>
<proteinExistence type="predicted"/>
<protein>
    <recommendedName>
        <fullName evidence="11">Zn(2)-C6 fungal-type domain-containing protein</fullName>
    </recommendedName>
</protein>
<dbReference type="GO" id="GO:0003677">
    <property type="term" value="F:DNA binding"/>
    <property type="evidence" value="ECO:0007669"/>
    <property type="project" value="UniProtKB-KW"/>
</dbReference>
<dbReference type="PANTHER" id="PTHR46910">
    <property type="entry name" value="TRANSCRIPTION FACTOR PDR1"/>
    <property type="match status" value="1"/>
</dbReference>
<keyword evidence="6" id="KW-0812">Transmembrane</keyword>
<accession>A0A2S7YKG6</accession>
<feature type="region of interest" description="Disordered" evidence="5">
    <location>
        <begin position="145"/>
        <end position="165"/>
    </location>
</feature>
<dbReference type="Pfam" id="PF04082">
    <property type="entry name" value="Fungal_trans"/>
    <property type="match status" value="1"/>
</dbReference>
<evidence type="ECO:0000256" key="4">
    <source>
        <dbReference type="ARBA" id="ARBA00023242"/>
    </source>
</evidence>
<keyword evidence="4" id="KW-0539">Nucleus</keyword>
<name>A0A2S7YKG6_BEABA</name>
<dbReference type="CDD" id="cd00067">
    <property type="entry name" value="GAL4"/>
    <property type="match status" value="1"/>
</dbReference>
<keyword evidence="3" id="KW-0238">DNA-binding</keyword>
<dbReference type="GO" id="GO:0000981">
    <property type="term" value="F:DNA-binding transcription factor activity, RNA polymerase II-specific"/>
    <property type="evidence" value="ECO:0007669"/>
    <property type="project" value="InterPro"/>
</dbReference>
<evidence type="ECO:0000313" key="9">
    <source>
        <dbReference type="EMBL" id="PQK16680.1"/>
    </source>
</evidence>
<evidence type="ECO:0000313" key="10">
    <source>
        <dbReference type="Proteomes" id="UP000237441"/>
    </source>
</evidence>
<dbReference type="InterPro" id="IPR007219">
    <property type="entry name" value="XnlR_reg_dom"/>
</dbReference>
<dbReference type="SMART" id="SM00906">
    <property type="entry name" value="Fungal_trans"/>
    <property type="match status" value="1"/>
</dbReference>
<dbReference type="AlphaFoldDB" id="A0A2S7YKG6"/>
<dbReference type="InterPro" id="IPR050987">
    <property type="entry name" value="AtrR-like"/>
</dbReference>
<gene>
    <name evidence="9" type="ORF">BB8028_0006g09990</name>
</gene>
<comment type="subcellular location">
    <subcellularLocation>
        <location evidence="1">Nucleus</location>
    </subcellularLocation>
</comment>